<comment type="subcellular location">
    <subcellularLocation>
        <location evidence="1">Cell membrane</location>
        <topology evidence="1">Multi-pass membrane protein</topology>
    </subcellularLocation>
</comment>
<feature type="transmembrane region" description="Helical" evidence="7">
    <location>
        <begin position="120"/>
        <end position="141"/>
    </location>
</feature>
<evidence type="ECO:0000256" key="4">
    <source>
        <dbReference type="ARBA" id="ARBA00022692"/>
    </source>
</evidence>
<dbReference type="InterPro" id="IPR051907">
    <property type="entry name" value="DoxX-like_oxidoreductase"/>
</dbReference>
<name>A0ABV4TYA4_9GAMM</name>
<evidence type="ECO:0000313" key="9">
    <source>
        <dbReference type="Proteomes" id="UP001575181"/>
    </source>
</evidence>
<evidence type="ECO:0000256" key="7">
    <source>
        <dbReference type="SAM" id="Phobius"/>
    </source>
</evidence>
<dbReference type="EMBL" id="JBGUAW010000008">
    <property type="protein sequence ID" value="MFA9461565.1"/>
    <property type="molecule type" value="Genomic_DNA"/>
</dbReference>
<evidence type="ECO:0000256" key="5">
    <source>
        <dbReference type="ARBA" id="ARBA00022989"/>
    </source>
</evidence>
<feature type="transmembrane region" description="Helical" evidence="7">
    <location>
        <begin position="90"/>
        <end position="108"/>
    </location>
</feature>
<evidence type="ECO:0000256" key="6">
    <source>
        <dbReference type="ARBA" id="ARBA00023136"/>
    </source>
</evidence>
<gene>
    <name evidence="8" type="ORF">ACERLL_12100</name>
</gene>
<keyword evidence="9" id="KW-1185">Reference proteome</keyword>
<feature type="transmembrane region" description="Helical" evidence="7">
    <location>
        <begin position="64"/>
        <end position="83"/>
    </location>
</feature>
<sequence>MLGLYSGLDRVGDYLAPLGLRLVLAYEFWESGVMKFMANGAFGPAPGWFAALDYPFPFNVLPDALNWIIAMWAELIGAVLLLLGLATRPAALVLIILDLVAWVSVHAGHGYNVSDNGWKLPLLFLVMLLPLLLKGGGKLSLDYPISTRMNRFWNRRPRHAPSPAGPAANRLE</sequence>
<comment type="caution">
    <text evidence="8">The sequence shown here is derived from an EMBL/GenBank/DDBJ whole genome shotgun (WGS) entry which is preliminary data.</text>
</comment>
<evidence type="ECO:0000256" key="2">
    <source>
        <dbReference type="ARBA" id="ARBA00006679"/>
    </source>
</evidence>
<dbReference type="PANTHER" id="PTHR33452">
    <property type="entry name" value="OXIDOREDUCTASE CATD-RELATED"/>
    <property type="match status" value="1"/>
</dbReference>
<keyword evidence="4 7" id="KW-0812">Transmembrane</keyword>
<comment type="similarity">
    <text evidence="2">Belongs to the DoxX family.</text>
</comment>
<evidence type="ECO:0000256" key="3">
    <source>
        <dbReference type="ARBA" id="ARBA00022475"/>
    </source>
</evidence>
<evidence type="ECO:0000256" key="1">
    <source>
        <dbReference type="ARBA" id="ARBA00004651"/>
    </source>
</evidence>
<dbReference type="RefSeq" id="WP_373656579.1">
    <property type="nucleotide sequence ID" value="NZ_JBGUAW010000008.1"/>
</dbReference>
<accession>A0ABV4TYA4</accession>
<evidence type="ECO:0000313" key="8">
    <source>
        <dbReference type="EMBL" id="MFA9461565.1"/>
    </source>
</evidence>
<dbReference type="Proteomes" id="UP001575181">
    <property type="component" value="Unassembled WGS sequence"/>
</dbReference>
<organism evidence="8 9">
    <name type="scientific">Thiohalorhabdus methylotrophus</name>
    <dbReference type="NCBI Taxonomy" id="3242694"/>
    <lineage>
        <taxon>Bacteria</taxon>
        <taxon>Pseudomonadati</taxon>
        <taxon>Pseudomonadota</taxon>
        <taxon>Gammaproteobacteria</taxon>
        <taxon>Thiohalorhabdales</taxon>
        <taxon>Thiohalorhabdaceae</taxon>
        <taxon>Thiohalorhabdus</taxon>
    </lineage>
</organism>
<dbReference type="PANTHER" id="PTHR33452:SF7">
    <property type="entry name" value="DOXX FAMILY PROTEIN"/>
    <property type="match status" value="1"/>
</dbReference>
<keyword evidence="5 7" id="KW-1133">Transmembrane helix</keyword>
<keyword evidence="3" id="KW-1003">Cell membrane</keyword>
<protein>
    <submittedName>
        <fullName evidence="8">DoxX family protein</fullName>
    </submittedName>
</protein>
<dbReference type="InterPro" id="IPR032808">
    <property type="entry name" value="DoxX"/>
</dbReference>
<keyword evidence="6 7" id="KW-0472">Membrane</keyword>
<proteinExistence type="inferred from homology"/>
<dbReference type="Pfam" id="PF07681">
    <property type="entry name" value="DoxX"/>
    <property type="match status" value="1"/>
</dbReference>
<reference evidence="8 9" key="1">
    <citation type="submission" date="2024-08" db="EMBL/GenBank/DDBJ databases">
        <title>Whole-genome sequencing of halo(alkali)philic microorganisms from hypersaline lakes.</title>
        <authorList>
            <person name="Sorokin D.Y."/>
            <person name="Merkel A.Y."/>
            <person name="Messina E."/>
            <person name="Yakimov M."/>
        </authorList>
    </citation>
    <scope>NUCLEOTIDE SEQUENCE [LARGE SCALE GENOMIC DNA]</scope>
    <source>
        <strain evidence="8 9">Cl-TMA</strain>
    </source>
</reference>